<sequence length="415" mass="43100">MAPLTTSLEALDFAAIVRPGEMICWGQACGEPVALTGRLMEQRAQVGGISAFVGIGLGDAVDPAHADHVRFTSFCGTGTNRKLAAAGALDILPMHYSDLPKTLAGEVDVLLLQLAEHPHDGRLSLSCTSDYVEGLIKTARVVVAEINRQAPFTSALIDADDVDVAIRTDRPVLALARGMPSAVDQAVAANVASLVEDGATLQLGLGALPDCIADLLVDRRDLGLHSGLIGDGAMRLIQSGAVTNAAKPVDRGLSVTGTLLGSRELLDFAHLNPSIEVRPIAETHALSKLAALPRFTAINSALEVDLSGQANTEIAGGRYVGAIGGALDFLRGARASQGGVPILALPSTAEVKGQLSSRIVAHLSGPATIGRADASIVVTEYGVADLRRLSLAERLPKMIAIAHPDFRDTLGRTAP</sequence>
<proteinExistence type="predicted"/>
<evidence type="ECO:0000313" key="3">
    <source>
        <dbReference type="Proteomes" id="UP001596053"/>
    </source>
</evidence>
<dbReference type="PANTHER" id="PTHR21432">
    <property type="entry name" value="ACETYL-COA HYDROLASE-RELATED"/>
    <property type="match status" value="1"/>
</dbReference>
<evidence type="ECO:0000313" key="2">
    <source>
        <dbReference type="EMBL" id="MFC5421487.1"/>
    </source>
</evidence>
<dbReference type="SUPFAM" id="SSF100950">
    <property type="entry name" value="NagB/RpiA/CoA transferase-like"/>
    <property type="match status" value="2"/>
</dbReference>
<dbReference type="Gene3D" id="3.40.1080.10">
    <property type="entry name" value="Glutaconate Coenzyme A-transferase"/>
    <property type="match status" value="1"/>
</dbReference>
<reference evidence="3" key="1">
    <citation type="journal article" date="2019" name="Int. J. Syst. Evol. Microbiol.">
        <title>The Global Catalogue of Microorganisms (GCM) 10K type strain sequencing project: providing services to taxonomists for standard genome sequencing and annotation.</title>
        <authorList>
            <consortium name="The Broad Institute Genomics Platform"/>
            <consortium name="The Broad Institute Genome Sequencing Center for Infectious Disease"/>
            <person name="Wu L."/>
            <person name="Ma J."/>
        </authorList>
    </citation>
    <scope>NUCLEOTIDE SEQUENCE [LARGE SCALE GENOMIC DNA]</scope>
    <source>
        <strain evidence="3">NCAIM B.01391</strain>
    </source>
</reference>
<dbReference type="Pfam" id="PF13336">
    <property type="entry name" value="AcetylCoA_hyd_C"/>
    <property type="match status" value="1"/>
</dbReference>
<dbReference type="RefSeq" id="WP_067994568.1">
    <property type="nucleotide sequence ID" value="NZ_JBHSLW010000029.1"/>
</dbReference>
<dbReference type="GO" id="GO:0016787">
    <property type="term" value="F:hydrolase activity"/>
    <property type="evidence" value="ECO:0007669"/>
    <property type="project" value="UniProtKB-KW"/>
</dbReference>
<keyword evidence="3" id="KW-1185">Reference proteome</keyword>
<dbReference type="Gene3D" id="3.30.750.70">
    <property type="entry name" value="4-hydroxybutyrate coenzyme like domains"/>
    <property type="match status" value="1"/>
</dbReference>
<dbReference type="PANTHER" id="PTHR21432:SF20">
    <property type="entry name" value="ACETYL-COA HYDROLASE"/>
    <property type="match status" value="1"/>
</dbReference>
<feature type="domain" description="Acetyl-CoA hydrolase/transferase C-terminal" evidence="1">
    <location>
        <begin position="261"/>
        <end position="412"/>
    </location>
</feature>
<dbReference type="InterPro" id="IPR038460">
    <property type="entry name" value="AcetylCoA_hyd_C_sf"/>
</dbReference>
<dbReference type="Proteomes" id="UP001596053">
    <property type="component" value="Unassembled WGS sequence"/>
</dbReference>
<dbReference type="Gene3D" id="3.40.1080.20">
    <property type="entry name" value="Acetyl-CoA hydrolase/transferase C-terminal domain"/>
    <property type="match status" value="1"/>
</dbReference>
<comment type="caution">
    <text evidence="2">The sequence shown here is derived from an EMBL/GenBank/DDBJ whole genome shotgun (WGS) entry which is preliminary data.</text>
</comment>
<dbReference type="InterPro" id="IPR026888">
    <property type="entry name" value="AcetylCoA_hyd_C"/>
</dbReference>
<organism evidence="2 3">
    <name type="scientific">Bosea eneae</name>
    <dbReference type="NCBI Taxonomy" id="151454"/>
    <lineage>
        <taxon>Bacteria</taxon>
        <taxon>Pseudomonadati</taxon>
        <taxon>Pseudomonadota</taxon>
        <taxon>Alphaproteobacteria</taxon>
        <taxon>Hyphomicrobiales</taxon>
        <taxon>Boseaceae</taxon>
        <taxon>Bosea</taxon>
    </lineage>
</organism>
<name>A0ABW0IT39_9HYPH</name>
<gene>
    <name evidence="2" type="ORF">ACFPOB_18160</name>
</gene>
<keyword evidence="2" id="KW-0378">Hydrolase</keyword>
<evidence type="ECO:0000259" key="1">
    <source>
        <dbReference type="Pfam" id="PF13336"/>
    </source>
</evidence>
<accession>A0ABW0IT39</accession>
<dbReference type="EMBL" id="JBHSLW010000029">
    <property type="protein sequence ID" value="MFC5421487.1"/>
    <property type="molecule type" value="Genomic_DNA"/>
</dbReference>
<protein>
    <submittedName>
        <fullName evidence="2">Acetyl-CoA hydrolase/transferase family protein</fullName>
    </submittedName>
</protein>
<dbReference type="InterPro" id="IPR046433">
    <property type="entry name" value="ActCoA_hydro"/>
</dbReference>
<dbReference type="InterPro" id="IPR037171">
    <property type="entry name" value="NagB/RpiA_transferase-like"/>
</dbReference>